<keyword evidence="7" id="KW-0560">Oxidoreductase</keyword>
<dbReference type="InterPro" id="IPR003819">
    <property type="entry name" value="TauD/TfdA-like"/>
</dbReference>
<dbReference type="PANTHER" id="PTHR43606">
    <property type="entry name" value="PHOSPHATASE, PUTATIVE (AFU_ORTHOLOGUE AFUA_6G08710)-RELATED"/>
    <property type="match status" value="1"/>
</dbReference>
<evidence type="ECO:0000256" key="2">
    <source>
        <dbReference type="ARBA" id="ARBA00001961"/>
    </source>
</evidence>
<dbReference type="CDD" id="cd07389">
    <property type="entry name" value="MPP_PhoD"/>
    <property type="match status" value="1"/>
</dbReference>
<keyword evidence="9" id="KW-1133">Transmembrane helix</keyword>
<dbReference type="CDD" id="cd00250">
    <property type="entry name" value="CAS_like"/>
    <property type="match status" value="1"/>
</dbReference>
<dbReference type="InterPro" id="IPR018946">
    <property type="entry name" value="PhoD-like_MPP"/>
</dbReference>
<keyword evidence="4" id="KW-0479">Metal-binding</keyword>
<feature type="domain" description="TauD/TfdA-like" evidence="10">
    <location>
        <begin position="732"/>
        <end position="953"/>
    </location>
</feature>
<comment type="cofactor">
    <cofactor evidence="2">
        <name>L-ascorbate</name>
        <dbReference type="ChEBI" id="CHEBI:38290"/>
    </cofactor>
</comment>
<evidence type="ECO:0000256" key="7">
    <source>
        <dbReference type="ARBA" id="ARBA00023002"/>
    </source>
</evidence>
<dbReference type="GO" id="GO:0046872">
    <property type="term" value="F:metal ion binding"/>
    <property type="evidence" value="ECO:0007669"/>
    <property type="project" value="UniProtKB-KW"/>
</dbReference>
<keyword evidence="9" id="KW-0472">Membrane</keyword>
<evidence type="ECO:0000256" key="5">
    <source>
        <dbReference type="ARBA" id="ARBA00022873"/>
    </source>
</evidence>
<reference evidence="12" key="2">
    <citation type="submission" date="2023-06" db="EMBL/GenBank/DDBJ databases">
        <authorList>
            <consortium name="Lawrence Berkeley National Laboratory"/>
            <person name="Haridas S."/>
            <person name="Hensen N."/>
            <person name="Bonometti L."/>
            <person name="Westerberg I."/>
            <person name="Brannstrom I.O."/>
            <person name="Guillou S."/>
            <person name="Cros-Aarteil S."/>
            <person name="Calhoun S."/>
            <person name="Kuo A."/>
            <person name="Mondo S."/>
            <person name="Pangilinan J."/>
            <person name="Riley R."/>
            <person name="Labutti K."/>
            <person name="Andreopoulos B."/>
            <person name="Lipzen A."/>
            <person name="Chen C."/>
            <person name="Yanf M."/>
            <person name="Daum C."/>
            <person name="Ng V."/>
            <person name="Clum A."/>
            <person name="Steindorff A."/>
            <person name="Ohm R."/>
            <person name="Martin F."/>
            <person name="Silar P."/>
            <person name="Natvig D."/>
            <person name="Lalanne C."/>
            <person name="Gautier V."/>
            <person name="Ament-Velasquez S.L."/>
            <person name="Kruys A."/>
            <person name="Hutchinson M.I."/>
            <person name="Powell A.J."/>
            <person name="Barry K."/>
            <person name="Miller A.N."/>
            <person name="Grigoriev I.V."/>
            <person name="Debuchy R."/>
            <person name="Gladieux P."/>
            <person name="Thoren M.H."/>
            <person name="Johannesson H."/>
        </authorList>
    </citation>
    <scope>NUCLEOTIDE SEQUENCE</scope>
    <source>
        <strain evidence="12">CBS 168.71</strain>
    </source>
</reference>
<evidence type="ECO:0000259" key="10">
    <source>
        <dbReference type="Pfam" id="PF02668"/>
    </source>
</evidence>
<gene>
    <name evidence="12" type="ORF">B0H64DRAFT_372426</name>
</gene>
<dbReference type="InterPro" id="IPR029052">
    <property type="entry name" value="Metallo-depent_PP-like"/>
</dbReference>
<dbReference type="GO" id="GO:0051213">
    <property type="term" value="F:dioxygenase activity"/>
    <property type="evidence" value="ECO:0007669"/>
    <property type="project" value="UniProtKB-KW"/>
</dbReference>
<sequence length="981" mass="111366">MAIMQTKVATAASIGLRALSYIFLRWSQALVPEIAPAIIFTLFAIYLPAFVSSYRNEAKYDLVDEVDVVVTETAVEDEDVPESNNDRTTNGDREIIAEDVTVKETLSLEDRPVSAWKTLLSGAPNPRSLALSLATLLINGLCVGLVADRLFRERAYSAHDLSFVRLGYLSDTEAKLVIREPDQTKMPVSVEVHLKDPHPPFDNPLWQKAGGVKWTNNETDYTAVLSIPLRHSQKRTYEWRTSNNHSGEFTTPQPVGRAEETNDGPFTFLSTSCIVPRLPYSPFDHPLSIPGFKHLAKVLPTLNAQFMLFLGDFIYADVPRYWDKSASYYREKYRQIYASPDWPAVGQNLSWIHVIDDHEIANDWSANSTGVYQSAIDPFHHYQAAANPPLAKKVGSSKPRANTTYFEFTQGPASFFLLDTRTFRSPNNLPSGAAGKTMLGGDQLADFLSWLRRPEPKGVKWKIVASSVPFTKNWPVNKQDTWGGFLEERARVLEAMWDVADSGVGVVVLSGDRHEFAATKFPPPEDSYRWKETATVWEFSVSPLSQFYSPFGTYRQKDQEDVMVKYIHKGNSKFGAISIENLEGGDQSSLKYRLFIDGEETWNTVILSPPPLFGKSGGSFWASAWREALARAVEIMDKGLMVANLPAMWKIPESKERRNVLSSFWLRCVNQQTMQRNFDTFKVGSDGHKSTYPWEFIRHYMYHNERTDSLDPSLWGNEVHITPPAVNYRSRKDGFCFVEGTPYDNPEPTRELLERIAFIRQTHYGGFYDFKPDLAMADTAYTNQALSLHTDNTYFTDPAGLQAFHMLSHEPAKGESHATGGESVLLDGFNAARILKSENPEAYDILRSVGLPWHSSGNKGIKITTDLKYPVLEELPNGTLYRIRWNNDDRGVVPFSTISPERWYGAARKWHEIMERPEMQYWFQLKPGHVLIFDNWRVLHGRSAFKGIRRICGGYINRDDFMSQWANTNLSEEDNIHRVLG</sequence>
<name>A0AAE0LTC1_9PEZI</name>
<evidence type="ECO:0000256" key="6">
    <source>
        <dbReference type="ARBA" id="ARBA00022964"/>
    </source>
</evidence>
<evidence type="ECO:0000256" key="4">
    <source>
        <dbReference type="ARBA" id="ARBA00022723"/>
    </source>
</evidence>
<dbReference type="InterPro" id="IPR038607">
    <property type="entry name" value="PhoD-like_sf"/>
</dbReference>
<evidence type="ECO:0000256" key="3">
    <source>
        <dbReference type="ARBA" id="ARBA00008654"/>
    </source>
</evidence>
<evidence type="ECO:0000256" key="8">
    <source>
        <dbReference type="ARBA" id="ARBA00023004"/>
    </source>
</evidence>
<dbReference type="SUPFAM" id="SSF51197">
    <property type="entry name" value="Clavaminate synthase-like"/>
    <property type="match status" value="1"/>
</dbReference>
<organism evidence="12 13">
    <name type="scientific">Chaetomium fimeti</name>
    <dbReference type="NCBI Taxonomy" id="1854472"/>
    <lineage>
        <taxon>Eukaryota</taxon>
        <taxon>Fungi</taxon>
        <taxon>Dikarya</taxon>
        <taxon>Ascomycota</taxon>
        <taxon>Pezizomycotina</taxon>
        <taxon>Sordariomycetes</taxon>
        <taxon>Sordariomycetidae</taxon>
        <taxon>Sordariales</taxon>
        <taxon>Chaetomiaceae</taxon>
        <taxon>Chaetomium</taxon>
    </lineage>
</organism>
<dbReference type="PANTHER" id="PTHR43606:SF2">
    <property type="entry name" value="ALKALINE PHOSPHATASE FAMILY PROTEIN (AFU_ORTHOLOGUE AFUA_5G03860)"/>
    <property type="match status" value="1"/>
</dbReference>
<evidence type="ECO:0000256" key="9">
    <source>
        <dbReference type="SAM" id="Phobius"/>
    </source>
</evidence>
<dbReference type="InterPro" id="IPR052900">
    <property type="entry name" value="Phospholipid_Metab_Enz"/>
</dbReference>
<accession>A0AAE0LTC1</accession>
<comment type="similarity">
    <text evidence="3">Belongs to the gamma-BBH/TMLD family.</text>
</comment>
<dbReference type="Gene3D" id="3.60.130.10">
    <property type="entry name" value="Clavaminate synthase-like"/>
    <property type="match status" value="1"/>
</dbReference>
<protein>
    <submittedName>
        <fullName evidence="12">PhoD-like phosphatase-domain-containing protein</fullName>
    </submittedName>
</protein>
<keyword evidence="8" id="KW-0408">Iron</keyword>
<keyword evidence="6" id="KW-0223">Dioxygenase</keyword>
<dbReference type="SUPFAM" id="SSF56300">
    <property type="entry name" value="Metallo-dependent phosphatases"/>
    <property type="match status" value="1"/>
</dbReference>
<feature type="domain" description="PhoD-like phosphatase metallophosphatase" evidence="11">
    <location>
        <begin position="293"/>
        <end position="569"/>
    </location>
</feature>
<reference evidence="12" key="1">
    <citation type="journal article" date="2023" name="Mol. Phylogenet. Evol.">
        <title>Genome-scale phylogeny and comparative genomics of the fungal order Sordariales.</title>
        <authorList>
            <person name="Hensen N."/>
            <person name="Bonometti L."/>
            <person name="Westerberg I."/>
            <person name="Brannstrom I.O."/>
            <person name="Guillou S."/>
            <person name="Cros-Aarteil S."/>
            <person name="Calhoun S."/>
            <person name="Haridas S."/>
            <person name="Kuo A."/>
            <person name="Mondo S."/>
            <person name="Pangilinan J."/>
            <person name="Riley R."/>
            <person name="LaButti K."/>
            <person name="Andreopoulos B."/>
            <person name="Lipzen A."/>
            <person name="Chen C."/>
            <person name="Yan M."/>
            <person name="Daum C."/>
            <person name="Ng V."/>
            <person name="Clum A."/>
            <person name="Steindorff A."/>
            <person name="Ohm R.A."/>
            <person name="Martin F."/>
            <person name="Silar P."/>
            <person name="Natvig D.O."/>
            <person name="Lalanne C."/>
            <person name="Gautier V."/>
            <person name="Ament-Velasquez S.L."/>
            <person name="Kruys A."/>
            <person name="Hutchinson M.I."/>
            <person name="Powell A.J."/>
            <person name="Barry K."/>
            <person name="Miller A.N."/>
            <person name="Grigoriev I.V."/>
            <person name="Debuchy R."/>
            <person name="Gladieux P."/>
            <person name="Hiltunen Thoren M."/>
            <person name="Johannesson H."/>
        </authorList>
    </citation>
    <scope>NUCLEOTIDE SEQUENCE</scope>
    <source>
        <strain evidence="12">CBS 168.71</strain>
    </source>
</reference>
<comment type="caution">
    <text evidence="12">The sequence shown here is derived from an EMBL/GenBank/DDBJ whole genome shotgun (WGS) entry which is preliminary data.</text>
</comment>
<evidence type="ECO:0000256" key="1">
    <source>
        <dbReference type="ARBA" id="ARBA00001954"/>
    </source>
</evidence>
<dbReference type="GO" id="GO:0045329">
    <property type="term" value="P:carnitine biosynthetic process"/>
    <property type="evidence" value="ECO:0007669"/>
    <property type="project" value="UniProtKB-KW"/>
</dbReference>
<dbReference type="Proteomes" id="UP001278766">
    <property type="component" value="Unassembled WGS sequence"/>
</dbReference>
<evidence type="ECO:0000259" key="11">
    <source>
        <dbReference type="Pfam" id="PF09423"/>
    </source>
</evidence>
<evidence type="ECO:0000313" key="13">
    <source>
        <dbReference type="Proteomes" id="UP001278766"/>
    </source>
</evidence>
<dbReference type="EMBL" id="JAUEPN010000003">
    <property type="protein sequence ID" value="KAK3297016.1"/>
    <property type="molecule type" value="Genomic_DNA"/>
</dbReference>
<dbReference type="FunFam" id="3.60.130.10:FF:000001">
    <property type="entry name" value="Trimethyllysine dioxygenase, mitochondrial"/>
    <property type="match status" value="1"/>
</dbReference>
<dbReference type="GeneID" id="87839174"/>
<comment type="cofactor">
    <cofactor evidence="1">
        <name>Fe(2+)</name>
        <dbReference type="ChEBI" id="CHEBI:29033"/>
    </cofactor>
</comment>
<evidence type="ECO:0000313" key="12">
    <source>
        <dbReference type="EMBL" id="KAK3297016.1"/>
    </source>
</evidence>
<dbReference type="AlphaFoldDB" id="A0AAE0LTC1"/>
<keyword evidence="13" id="KW-1185">Reference proteome</keyword>
<dbReference type="RefSeq" id="XP_062660530.1">
    <property type="nucleotide sequence ID" value="XM_062802226.1"/>
</dbReference>
<keyword evidence="9" id="KW-0812">Transmembrane</keyword>
<dbReference type="InterPro" id="IPR042098">
    <property type="entry name" value="TauD-like_sf"/>
</dbReference>
<dbReference type="Gene3D" id="3.60.21.70">
    <property type="entry name" value="PhoD-like phosphatase"/>
    <property type="match status" value="1"/>
</dbReference>
<dbReference type="Pfam" id="PF02668">
    <property type="entry name" value="TauD"/>
    <property type="match status" value="1"/>
</dbReference>
<dbReference type="Pfam" id="PF09423">
    <property type="entry name" value="PhoD"/>
    <property type="match status" value="1"/>
</dbReference>
<keyword evidence="5" id="KW-0124">Carnitine biosynthesis</keyword>
<feature type="transmembrane region" description="Helical" evidence="9">
    <location>
        <begin position="30"/>
        <end position="51"/>
    </location>
</feature>
<proteinExistence type="inferred from homology"/>